<protein>
    <submittedName>
        <fullName evidence="2">Uncharacterized protein</fullName>
    </submittedName>
</protein>
<keyword evidence="3" id="KW-1185">Reference proteome</keyword>
<feature type="compositionally biased region" description="Basic and acidic residues" evidence="1">
    <location>
        <begin position="29"/>
        <end position="39"/>
    </location>
</feature>
<comment type="caution">
    <text evidence="2">The sequence shown here is derived from an EMBL/GenBank/DDBJ whole genome shotgun (WGS) entry which is preliminary data.</text>
</comment>
<organism evidence="2 3">
    <name type="scientific">Dryococelus australis</name>
    <dbReference type="NCBI Taxonomy" id="614101"/>
    <lineage>
        <taxon>Eukaryota</taxon>
        <taxon>Metazoa</taxon>
        <taxon>Ecdysozoa</taxon>
        <taxon>Arthropoda</taxon>
        <taxon>Hexapoda</taxon>
        <taxon>Insecta</taxon>
        <taxon>Pterygota</taxon>
        <taxon>Neoptera</taxon>
        <taxon>Polyneoptera</taxon>
        <taxon>Phasmatodea</taxon>
        <taxon>Verophasmatodea</taxon>
        <taxon>Anareolatae</taxon>
        <taxon>Phasmatidae</taxon>
        <taxon>Eurycanthinae</taxon>
        <taxon>Dryococelus</taxon>
    </lineage>
</organism>
<dbReference type="Proteomes" id="UP001159363">
    <property type="component" value="Chromosome 2"/>
</dbReference>
<evidence type="ECO:0000313" key="3">
    <source>
        <dbReference type="Proteomes" id="UP001159363"/>
    </source>
</evidence>
<reference evidence="2 3" key="1">
    <citation type="submission" date="2023-02" db="EMBL/GenBank/DDBJ databases">
        <title>LHISI_Scaffold_Assembly.</title>
        <authorList>
            <person name="Stuart O.P."/>
            <person name="Cleave R."/>
            <person name="Magrath M.J.L."/>
            <person name="Mikheyev A.S."/>
        </authorList>
    </citation>
    <scope>NUCLEOTIDE SEQUENCE [LARGE SCALE GENOMIC DNA]</scope>
    <source>
        <strain evidence="2">Daus_M_001</strain>
        <tissue evidence="2">Leg muscle</tissue>
    </source>
</reference>
<feature type="compositionally biased region" description="Basic and acidic residues" evidence="1">
    <location>
        <begin position="74"/>
        <end position="84"/>
    </location>
</feature>
<name>A0ABQ9IBJ2_9NEOP</name>
<proteinExistence type="predicted"/>
<gene>
    <name evidence="2" type="ORF">PR048_006655</name>
</gene>
<accession>A0ABQ9IBJ2</accession>
<feature type="region of interest" description="Disordered" evidence="1">
    <location>
        <begin position="1"/>
        <end position="99"/>
    </location>
</feature>
<sequence>MTPRSHLTVKSPAGRERPRPRHLVPIRGPELRDSDRKENLVLVPGTTTRARVGPCRPPARKPRRTTSSMAKVSRCPDEGREQGPKRMKISCLKPENSPGASAKGDELVVCLDEILSLPDKLGIQWKEEAFLGSTCKVPLAHKAKTVQKKLVLQAIAGCSRMEGSAVSKQDQGTAGGTAVKPVPIVLAPIKTLQKTATCSKKRSIEGNKKRAKGLLRNLATTVGKFRAATSDTCQNLFVEKKRKKYKTKHM</sequence>
<dbReference type="EMBL" id="JARBHB010000002">
    <property type="protein sequence ID" value="KAJ8894045.1"/>
    <property type="molecule type" value="Genomic_DNA"/>
</dbReference>
<evidence type="ECO:0000313" key="2">
    <source>
        <dbReference type="EMBL" id="KAJ8894045.1"/>
    </source>
</evidence>
<evidence type="ECO:0000256" key="1">
    <source>
        <dbReference type="SAM" id="MobiDB-lite"/>
    </source>
</evidence>